<dbReference type="Proteomes" id="UP000464374">
    <property type="component" value="Chromosome"/>
</dbReference>
<feature type="transmembrane region" description="Helical" evidence="6">
    <location>
        <begin position="857"/>
        <end position="880"/>
    </location>
</feature>
<comment type="subcellular location">
    <subcellularLocation>
        <location evidence="1">Cell membrane</location>
        <topology evidence="1">Multi-pass membrane protein</topology>
    </subcellularLocation>
</comment>
<feature type="domain" description="SSD" evidence="7">
    <location>
        <begin position="753"/>
        <end position="879"/>
    </location>
</feature>
<dbReference type="SUPFAM" id="SSF82866">
    <property type="entry name" value="Multidrug efflux transporter AcrB transmembrane domain"/>
    <property type="match status" value="2"/>
</dbReference>
<name>A0A6P1Y3Z1_9SPIR</name>
<evidence type="ECO:0000259" key="7">
    <source>
        <dbReference type="PROSITE" id="PS50156"/>
    </source>
</evidence>
<dbReference type="Pfam" id="PF03176">
    <property type="entry name" value="MMPL"/>
    <property type="match status" value="2"/>
</dbReference>
<evidence type="ECO:0000256" key="5">
    <source>
        <dbReference type="ARBA" id="ARBA00023136"/>
    </source>
</evidence>
<keyword evidence="2" id="KW-1003">Cell membrane</keyword>
<dbReference type="GO" id="GO:0005886">
    <property type="term" value="C:plasma membrane"/>
    <property type="evidence" value="ECO:0007669"/>
    <property type="project" value="UniProtKB-SubCell"/>
</dbReference>
<gene>
    <name evidence="8" type="ORF">GWP43_13225</name>
</gene>
<dbReference type="InterPro" id="IPR004869">
    <property type="entry name" value="MMPL_dom"/>
</dbReference>
<sequence length="896" mass="97959">MNLKNALVKKLYKHPRVILGIILGITLFFALQLPRIRFDNNNFRFIPESDPARIADAEMAKIFGDSVPLLIGIQRRYSTIIDYKFLEKMQELDKQLLALPLVKSVVSLTTTTHIEAAGDSIVSGKLVPEHLTGSPEELNTITERLRSLDTYNRSLVSDDLKATQTIIFLNVKQEESGSPETIAVCRKVMSIAEEWDFPDSVAYVTGAPVFSEIVNEATSHDLMFLVPIVVIVVAGVLFFSFRRFTGVFLPLLTVIISCIWAIGAMALLQIPLTILSTVLPVILIAVGSAYGIHVINHYFDEVTQSKEISRETHSAQIVEAMSRVIPPVFLAALTTFAGFVSFCFTSVVPIFEFGIFSSFGVLSAFIVAVTLIPAILILRGPRNPTIGGRFGVQPSHTGIIDRIIADTLMIVHAHKRSVLLISLGCIIFAGLGISKLVIDNVLMEYFEPDVQVVRSDTFIRENFGGSKLLNLIIKGTKQGDVIRPDVLQAIDSLAVYAEENIPEVGKVTSLADVIKRFNQVYNADAPAAGLTPTGANSTEKGEKDTFGDFGDFGDDDTTTPLDKTANSAVTDTVVNTGVETQKERAYTFPEIIEKLAAAQAARRGRYVSATEVIDALKKDINYKGAAYYEIPTDPQKYGKETQEELSMLIQNYLLLMGGNVQDFIDDIHTPATLKVNIQLRTVGQHDSEQALQAIMAYVKANFPKDISVEANGSMFIEQSLNTLVVQSQLISVAVSFGIVFLILAIYYRSIIAGIIGIIPLMISVALNFGFMGIVGIKLNIGTAMVASFAIGIGIDYTIHYLAAYHHECTKRRDDRNFLIHTFYGSGKAILFNAVSVGAGFAVLMLSKFNMLSELGLLIALVMATSSFASLTVLPTILSIVKPRFITKALPGDSTEP</sequence>
<accession>A0A6P1Y3Z1</accession>
<evidence type="ECO:0000313" key="8">
    <source>
        <dbReference type="EMBL" id="QHX44254.1"/>
    </source>
</evidence>
<dbReference type="InterPro" id="IPR000731">
    <property type="entry name" value="SSD"/>
</dbReference>
<protein>
    <submittedName>
        <fullName evidence="8">RND family transporter</fullName>
    </submittedName>
</protein>
<dbReference type="PROSITE" id="PS50156">
    <property type="entry name" value="SSD"/>
    <property type="match status" value="2"/>
</dbReference>
<feature type="transmembrane region" description="Helical" evidence="6">
    <location>
        <begin position="754"/>
        <end position="774"/>
    </location>
</feature>
<organism evidence="8 9">
    <name type="scientific">Treponema vincentii</name>
    <dbReference type="NCBI Taxonomy" id="69710"/>
    <lineage>
        <taxon>Bacteria</taxon>
        <taxon>Pseudomonadati</taxon>
        <taxon>Spirochaetota</taxon>
        <taxon>Spirochaetia</taxon>
        <taxon>Spirochaetales</taxon>
        <taxon>Treponemataceae</taxon>
        <taxon>Treponema</taxon>
    </lineage>
</organism>
<evidence type="ECO:0000256" key="3">
    <source>
        <dbReference type="ARBA" id="ARBA00022692"/>
    </source>
</evidence>
<reference evidence="8 9" key="1">
    <citation type="submission" date="2020-01" db="EMBL/GenBank/DDBJ databases">
        <title>Complete genome sequence of a human oral phylogroup 1 Treponema sp. strain ATCC 700766, originally isolated from periodontitis dental plaque.</title>
        <authorList>
            <person name="Chan Y."/>
            <person name="Huo Y.-B."/>
            <person name="Yu X.-L."/>
            <person name="Zeng H."/>
            <person name="Leung W.-K."/>
            <person name="Watt R.M."/>
        </authorList>
    </citation>
    <scope>NUCLEOTIDE SEQUENCE [LARGE SCALE GENOMIC DNA]</scope>
    <source>
        <strain evidence="8 9">OMZ 804</strain>
    </source>
</reference>
<feature type="domain" description="SSD" evidence="7">
    <location>
        <begin position="251"/>
        <end position="378"/>
    </location>
</feature>
<evidence type="ECO:0000256" key="4">
    <source>
        <dbReference type="ARBA" id="ARBA00022989"/>
    </source>
</evidence>
<dbReference type="RefSeq" id="WP_162664530.1">
    <property type="nucleotide sequence ID" value="NZ_CP048020.1"/>
</dbReference>
<dbReference type="KEGG" id="trz:GWP43_13225"/>
<keyword evidence="4 6" id="KW-1133">Transmembrane helix</keyword>
<feature type="transmembrane region" description="Helical" evidence="6">
    <location>
        <begin position="822"/>
        <end position="845"/>
    </location>
</feature>
<dbReference type="EMBL" id="CP048020">
    <property type="protein sequence ID" value="QHX44254.1"/>
    <property type="molecule type" value="Genomic_DNA"/>
</dbReference>
<evidence type="ECO:0000256" key="6">
    <source>
        <dbReference type="SAM" id="Phobius"/>
    </source>
</evidence>
<dbReference type="PANTHER" id="PTHR33406:SF13">
    <property type="entry name" value="MEMBRANE PROTEIN YDFJ"/>
    <property type="match status" value="1"/>
</dbReference>
<evidence type="ECO:0000313" key="9">
    <source>
        <dbReference type="Proteomes" id="UP000464374"/>
    </source>
</evidence>
<proteinExistence type="predicted"/>
<feature type="transmembrane region" description="Helical" evidence="6">
    <location>
        <begin position="274"/>
        <end position="299"/>
    </location>
</feature>
<dbReference type="Gene3D" id="1.20.1640.10">
    <property type="entry name" value="Multidrug efflux transporter AcrB transmembrane domain"/>
    <property type="match status" value="2"/>
</dbReference>
<dbReference type="InterPro" id="IPR050545">
    <property type="entry name" value="Mycobact_MmpL"/>
</dbReference>
<dbReference type="PANTHER" id="PTHR33406">
    <property type="entry name" value="MEMBRANE PROTEIN MJ1562-RELATED"/>
    <property type="match status" value="1"/>
</dbReference>
<keyword evidence="3 6" id="KW-0812">Transmembrane</keyword>
<feature type="transmembrane region" description="Helical" evidence="6">
    <location>
        <begin position="222"/>
        <end position="241"/>
    </location>
</feature>
<evidence type="ECO:0000256" key="1">
    <source>
        <dbReference type="ARBA" id="ARBA00004651"/>
    </source>
</evidence>
<feature type="transmembrane region" description="Helical" evidence="6">
    <location>
        <begin position="320"/>
        <end position="347"/>
    </location>
</feature>
<feature type="transmembrane region" description="Helical" evidence="6">
    <location>
        <begin position="780"/>
        <end position="802"/>
    </location>
</feature>
<evidence type="ECO:0000256" key="2">
    <source>
        <dbReference type="ARBA" id="ARBA00022475"/>
    </source>
</evidence>
<dbReference type="AlphaFoldDB" id="A0A6P1Y3Z1"/>
<feature type="transmembrane region" description="Helical" evidence="6">
    <location>
        <begin position="729"/>
        <end position="747"/>
    </location>
</feature>
<feature type="transmembrane region" description="Helical" evidence="6">
    <location>
        <begin position="353"/>
        <end position="378"/>
    </location>
</feature>
<feature type="transmembrane region" description="Helical" evidence="6">
    <location>
        <begin position="418"/>
        <end position="438"/>
    </location>
</feature>
<keyword evidence="5 6" id="KW-0472">Membrane</keyword>
<feature type="transmembrane region" description="Helical" evidence="6">
    <location>
        <begin position="248"/>
        <end position="268"/>
    </location>
</feature>